<evidence type="ECO:0000259" key="11">
    <source>
        <dbReference type="PROSITE" id="PS51212"/>
    </source>
</evidence>
<dbReference type="InParanoid" id="A0A7M7NZV6"/>
<reference evidence="13" key="1">
    <citation type="submission" date="2015-02" db="EMBL/GenBank/DDBJ databases">
        <title>Genome sequencing for Strongylocentrotus purpuratus.</title>
        <authorList>
            <person name="Murali S."/>
            <person name="Liu Y."/>
            <person name="Vee V."/>
            <person name="English A."/>
            <person name="Wang M."/>
            <person name="Skinner E."/>
            <person name="Han Y."/>
            <person name="Muzny D.M."/>
            <person name="Worley K.C."/>
            <person name="Gibbs R.A."/>
        </authorList>
    </citation>
    <scope>NUCLEOTIDE SEQUENCE</scope>
</reference>
<dbReference type="PANTHER" id="PTHR24269:SF16">
    <property type="entry name" value="PROTEIN SLG1"/>
    <property type="match status" value="1"/>
</dbReference>
<feature type="disulfide bond" evidence="7">
    <location>
        <begin position="127"/>
        <end position="144"/>
    </location>
</feature>
<keyword evidence="3 8" id="KW-0732">Signal</keyword>
<dbReference type="GeneID" id="594805"/>
<evidence type="ECO:0000256" key="8">
    <source>
        <dbReference type="SAM" id="SignalP"/>
    </source>
</evidence>
<evidence type="ECO:0000256" key="4">
    <source>
        <dbReference type="ARBA" id="ARBA00022989"/>
    </source>
</evidence>
<evidence type="ECO:0000256" key="6">
    <source>
        <dbReference type="ARBA" id="ARBA00023180"/>
    </source>
</evidence>
<feature type="domain" description="WSC" evidence="11">
    <location>
        <begin position="375"/>
        <end position="465"/>
    </location>
</feature>
<evidence type="ECO:0000256" key="5">
    <source>
        <dbReference type="ARBA" id="ARBA00023136"/>
    </source>
</evidence>
<keyword evidence="4" id="KW-1133">Transmembrane helix</keyword>
<feature type="domain" description="Apple" evidence="10">
    <location>
        <begin position="28"/>
        <end position="110"/>
    </location>
</feature>
<evidence type="ECO:0000313" key="12">
    <source>
        <dbReference type="EnsemblMetazoa" id="XP_030843140"/>
    </source>
</evidence>
<keyword evidence="13" id="KW-1185">Reference proteome</keyword>
<evidence type="ECO:0000259" key="10">
    <source>
        <dbReference type="PROSITE" id="PS50948"/>
    </source>
</evidence>
<feature type="signal peptide" evidence="8">
    <location>
        <begin position="1"/>
        <end position="21"/>
    </location>
</feature>
<dbReference type="PROSITE" id="PS50948">
    <property type="entry name" value="PAN"/>
    <property type="match status" value="1"/>
</dbReference>
<sequence>MPLRGALLLCLLALLLPVSWGQLQRIECPKKSGKSAHFYAIADTAMEIPYSEEVNVTVFDCSRRCRDDHGCMSYGYSKRLESCQLYDYDRETGPGFLVTSSDYIYYDTVDTKTSKPHYMGSCKHHRCENGAACRMDCSERGYYCECTEGYREEFCQTAYINEPRLVEEIISDRGRDGVGFTFNNMHFLAISSLNTMDPSGNSAQADQVILRYDYTTEQYEPMQTLAGLGMGYFMADFQLTGKQYLFLCNYKAWGGTQDTDSFLWVYDNSSDSFTVHQTIATKGCLAPASVRSSDGGFYLFLAFYYAPSTYSQESPVFKWYPRYERFVEVETIATTGVFIPDMFEMEGTVYVGIPNWRDSSGFTTAAEVWERSDSYDLYRGCYIDGTNRALDGENFSSDSMTVTMCIAFCRDRGYPYAGLQAQSQCFCGDENYDEHGSASDCNQQCAGDSSEYCGASWRNSIYMTEPSWSQTQVFSDSPAPGPMNLHYYSHDGSHYLVATRHHDGTSCDQNTEVYVWNAGLKEFEDHQTIAFVDSCPIGVHVFERGGEKFMLSENARKFFSTTEDDHWAVACRVFRLVDTMWVDYTTVDGFNVLSFTTFERDGELYIFQSGGRNETNPYENYSECTNKIYKWV</sequence>
<dbReference type="PROSITE" id="PS51212">
    <property type="entry name" value="WSC"/>
    <property type="match status" value="1"/>
</dbReference>
<name>A0A7M7NZV6_STRPU</name>
<dbReference type="Gene3D" id="3.50.4.10">
    <property type="entry name" value="Hepatocyte Growth Factor"/>
    <property type="match status" value="1"/>
</dbReference>
<organism evidence="12 13">
    <name type="scientific">Strongylocentrotus purpuratus</name>
    <name type="common">Purple sea urchin</name>
    <dbReference type="NCBI Taxonomy" id="7668"/>
    <lineage>
        <taxon>Eukaryota</taxon>
        <taxon>Metazoa</taxon>
        <taxon>Echinodermata</taxon>
        <taxon>Eleutherozoa</taxon>
        <taxon>Echinozoa</taxon>
        <taxon>Echinoidea</taxon>
        <taxon>Euechinoidea</taxon>
        <taxon>Echinacea</taxon>
        <taxon>Camarodonta</taxon>
        <taxon>Echinidea</taxon>
        <taxon>Strongylocentrotidae</taxon>
        <taxon>Strongylocentrotus</taxon>
    </lineage>
</organism>
<dbReference type="InterPro" id="IPR003609">
    <property type="entry name" value="Pan_app"/>
</dbReference>
<reference evidence="12" key="2">
    <citation type="submission" date="2021-01" db="UniProtKB">
        <authorList>
            <consortium name="EnsemblMetazoa"/>
        </authorList>
    </citation>
    <scope>IDENTIFICATION</scope>
</reference>
<dbReference type="SMART" id="SM00473">
    <property type="entry name" value="PAN_AP"/>
    <property type="match status" value="1"/>
</dbReference>
<dbReference type="Pfam" id="PF01822">
    <property type="entry name" value="WSC"/>
    <property type="match status" value="1"/>
</dbReference>
<dbReference type="RefSeq" id="XP_030843140.1">
    <property type="nucleotide sequence ID" value="XM_030987280.1"/>
</dbReference>
<dbReference type="PROSITE" id="PS01186">
    <property type="entry name" value="EGF_2"/>
    <property type="match status" value="1"/>
</dbReference>
<keyword evidence="5" id="KW-0472">Membrane</keyword>
<dbReference type="KEGG" id="spu:594805"/>
<evidence type="ECO:0000259" key="9">
    <source>
        <dbReference type="PROSITE" id="PS50026"/>
    </source>
</evidence>
<accession>A0A7M7NZV6</accession>
<dbReference type="SUPFAM" id="SSF57414">
    <property type="entry name" value="Hairpin loop containing domain-like"/>
    <property type="match status" value="1"/>
</dbReference>
<feature type="chain" id="PRO_5029671984" evidence="8">
    <location>
        <begin position="22"/>
        <end position="632"/>
    </location>
</feature>
<dbReference type="GO" id="GO:0016020">
    <property type="term" value="C:membrane"/>
    <property type="evidence" value="ECO:0007669"/>
    <property type="project" value="UniProtKB-SubCell"/>
</dbReference>
<keyword evidence="2" id="KW-0812">Transmembrane</keyword>
<feature type="disulfide bond" evidence="7">
    <location>
        <begin position="146"/>
        <end position="155"/>
    </location>
</feature>
<dbReference type="PANTHER" id="PTHR24269">
    <property type="entry name" value="KREMEN PROTEIN"/>
    <property type="match status" value="1"/>
</dbReference>
<dbReference type="EnsemblMetazoa" id="XM_030987280">
    <property type="protein sequence ID" value="XP_030843140"/>
    <property type="gene ID" value="LOC594805"/>
</dbReference>
<dbReference type="OMA" id="CFCGDEN"/>
<dbReference type="OrthoDB" id="2019572at2759"/>
<proteinExistence type="predicted"/>
<evidence type="ECO:0000313" key="13">
    <source>
        <dbReference type="Proteomes" id="UP000007110"/>
    </source>
</evidence>
<dbReference type="InterPro" id="IPR002889">
    <property type="entry name" value="WSC_carb-bd"/>
</dbReference>
<dbReference type="InterPro" id="IPR051836">
    <property type="entry name" value="Kremen_rcpt"/>
</dbReference>
<feature type="domain" description="EGF-like" evidence="9">
    <location>
        <begin position="118"/>
        <end position="156"/>
    </location>
</feature>
<evidence type="ECO:0000256" key="7">
    <source>
        <dbReference type="PROSITE-ProRule" id="PRU00076"/>
    </source>
</evidence>
<keyword evidence="6" id="KW-0325">Glycoprotein</keyword>
<dbReference type="SMART" id="SM00321">
    <property type="entry name" value="WSC"/>
    <property type="match status" value="1"/>
</dbReference>
<dbReference type="AlphaFoldDB" id="A0A7M7NZV6"/>
<dbReference type="InterPro" id="IPR000742">
    <property type="entry name" value="EGF"/>
</dbReference>
<evidence type="ECO:0000256" key="2">
    <source>
        <dbReference type="ARBA" id="ARBA00022692"/>
    </source>
</evidence>
<comment type="subcellular location">
    <subcellularLocation>
        <location evidence="1">Membrane</location>
        <topology evidence="1">Single-pass membrane protein</topology>
    </subcellularLocation>
</comment>
<dbReference type="Proteomes" id="UP000007110">
    <property type="component" value="Unassembled WGS sequence"/>
</dbReference>
<dbReference type="PROSITE" id="PS50026">
    <property type="entry name" value="EGF_3"/>
    <property type="match status" value="1"/>
</dbReference>
<protein>
    <submittedName>
        <fullName evidence="12">Uncharacterized protein</fullName>
    </submittedName>
</protein>
<evidence type="ECO:0000256" key="3">
    <source>
        <dbReference type="ARBA" id="ARBA00022729"/>
    </source>
</evidence>
<keyword evidence="7" id="KW-0245">EGF-like domain</keyword>
<comment type="caution">
    <text evidence="7">Lacks conserved residue(s) required for the propagation of feature annotation.</text>
</comment>
<evidence type="ECO:0000256" key="1">
    <source>
        <dbReference type="ARBA" id="ARBA00004167"/>
    </source>
</evidence>
<keyword evidence="7" id="KW-1015">Disulfide bond</keyword>
<dbReference type="Pfam" id="PF00024">
    <property type="entry name" value="PAN_1"/>
    <property type="match status" value="1"/>
</dbReference>